<dbReference type="Pfam" id="PF13439">
    <property type="entry name" value="Glyco_transf_4"/>
    <property type="match status" value="1"/>
</dbReference>
<dbReference type="Pfam" id="PF00534">
    <property type="entry name" value="Glycos_transf_1"/>
    <property type="match status" value="1"/>
</dbReference>
<feature type="domain" description="Glycosyl transferase family 1" evidence="1">
    <location>
        <begin position="198"/>
        <end position="354"/>
    </location>
</feature>
<accession>A0A6J5YDC8</accession>
<protein>
    <submittedName>
        <fullName evidence="3">Unannotated protein</fullName>
    </submittedName>
</protein>
<dbReference type="PANTHER" id="PTHR45947">
    <property type="entry name" value="SULFOQUINOVOSYL TRANSFERASE SQD2"/>
    <property type="match status" value="1"/>
</dbReference>
<proteinExistence type="predicted"/>
<dbReference type="EMBL" id="CAEMXZ010000003">
    <property type="protein sequence ID" value="CAB4322387.1"/>
    <property type="molecule type" value="Genomic_DNA"/>
</dbReference>
<evidence type="ECO:0000313" key="3">
    <source>
        <dbReference type="EMBL" id="CAB4322387.1"/>
    </source>
</evidence>
<gene>
    <name evidence="3" type="ORF">UFOPK1392_00121</name>
</gene>
<name>A0A6J5YDC8_9ZZZZ</name>
<feature type="domain" description="Glycosyltransferase subfamily 4-like N-terminal" evidence="2">
    <location>
        <begin position="28"/>
        <end position="183"/>
    </location>
</feature>
<reference evidence="3" key="1">
    <citation type="submission" date="2020-05" db="EMBL/GenBank/DDBJ databases">
        <authorList>
            <person name="Chiriac C."/>
            <person name="Salcher M."/>
            <person name="Ghai R."/>
            <person name="Kavagutti S V."/>
        </authorList>
    </citation>
    <scope>NUCLEOTIDE SEQUENCE</scope>
</reference>
<dbReference type="SUPFAM" id="SSF53756">
    <property type="entry name" value="UDP-Glycosyltransferase/glycogen phosphorylase"/>
    <property type="match status" value="1"/>
</dbReference>
<dbReference type="InterPro" id="IPR050194">
    <property type="entry name" value="Glycosyltransferase_grp1"/>
</dbReference>
<dbReference type="AlphaFoldDB" id="A0A6J5YDC8"/>
<organism evidence="3">
    <name type="scientific">freshwater metagenome</name>
    <dbReference type="NCBI Taxonomy" id="449393"/>
    <lineage>
        <taxon>unclassified sequences</taxon>
        <taxon>metagenomes</taxon>
        <taxon>ecological metagenomes</taxon>
    </lineage>
</organism>
<dbReference type="Gene3D" id="3.40.50.2000">
    <property type="entry name" value="Glycogen Phosphorylase B"/>
    <property type="match status" value="2"/>
</dbReference>
<sequence>MADTEPTISSDRPLRIGLVSDCYVPRLGGIEMQSHDLARELQRAGHEVVVITPTPGPTIVDGVRVQRIDVPLLPFDIPFTRKAFRAVGSLLRSERVDVAHFQGGIASPMTYIAARAAQRAGVPSVITLHCVWGYAAPGFALLDRLTGWGSWPVVLSAVSDVAAEPIRRIAGPEHPVLVLPNGISNAAWRIEPAPRSPGRVTLVSVMRLAPRKRPMHLLKMLRRVVDQLPFGIDLRVVIIGEGPERPQLEKYLRSNGLTEVVELVGRRSRDEIREIFATADVFVAPANLESFGIAALEGRCAGLPVVAKAQTGIREFITHEREGLLATSDDDMVVQLTRIISDHELRATMAEHNRSTPSSVDWADVVTKNVEAYRLAMTLV</sequence>
<dbReference type="InterPro" id="IPR028098">
    <property type="entry name" value="Glyco_trans_4-like_N"/>
</dbReference>
<dbReference type="CDD" id="cd03801">
    <property type="entry name" value="GT4_PimA-like"/>
    <property type="match status" value="1"/>
</dbReference>
<dbReference type="GO" id="GO:0016758">
    <property type="term" value="F:hexosyltransferase activity"/>
    <property type="evidence" value="ECO:0007669"/>
    <property type="project" value="TreeGrafter"/>
</dbReference>
<dbReference type="PANTHER" id="PTHR45947:SF3">
    <property type="entry name" value="SULFOQUINOVOSYL TRANSFERASE SQD2"/>
    <property type="match status" value="1"/>
</dbReference>
<evidence type="ECO:0000259" key="2">
    <source>
        <dbReference type="Pfam" id="PF13439"/>
    </source>
</evidence>
<evidence type="ECO:0000259" key="1">
    <source>
        <dbReference type="Pfam" id="PF00534"/>
    </source>
</evidence>
<dbReference type="InterPro" id="IPR001296">
    <property type="entry name" value="Glyco_trans_1"/>
</dbReference>